<evidence type="ECO:0000256" key="6">
    <source>
        <dbReference type="ARBA" id="ARBA00022989"/>
    </source>
</evidence>
<dbReference type="GO" id="GO:0005886">
    <property type="term" value="C:plasma membrane"/>
    <property type="evidence" value="ECO:0007669"/>
    <property type="project" value="UniProtKB-SubCell"/>
</dbReference>
<evidence type="ECO:0000313" key="11">
    <source>
        <dbReference type="EMBL" id="QNR24422.1"/>
    </source>
</evidence>
<reference evidence="11 12" key="1">
    <citation type="submission" date="2020-08" db="EMBL/GenBank/DDBJ databases">
        <title>Croceimicrobium hydrocarbonivorans gen. nov., sp. nov., a novel marine bacterium isolated from a bacterial consortium that degrades polyethylene terephthalate.</title>
        <authorList>
            <person name="Liu R."/>
        </authorList>
    </citation>
    <scope>NUCLEOTIDE SEQUENCE [LARGE SCALE GENOMIC DNA]</scope>
    <source>
        <strain evidence="11 12">A20-9</strain>
    </source>
</reference>
<dbReference type="Proteomes" id="UP000516305">
    <property type="component" value="Chromosome"/>
</dbReference>
<feature type="transmembrane region" description="Helical" evidence="9">
    <location>
        <begin position="422"/>
        <end position="442"/>
    </location>
</feature>
<feature type="transmembrane region" description="Helical" evidence="9">
    <location>
        <begin position="287"/>
        <end position="307"/>
    </location>
</feature>
<feature type="domain" description="CBS" evidence="10">
    <location>
        <begin position="205"/>
        <end position="261"/>
    </location>
</feature>
<evidence type="ECO:0000256" key="3">
    <source>
        <dbReference type="ARBA" id="ARBA00022448"/>
    </source>
</evidence>
<dbReference type="CDD" id="cd04606">
    <property type="entry name" value="CBS_pair_Mg_transporter"/>
    <property type="match status" value="1"/>
</dbReference>
<dbReference type="SUPFAM" id="SSF161093">
    <property type="entry name" value="MgtE membrane domain-like"/>
    <property type="match status" value="1"/>
</dbReference>
<keyword evidence="4 9" id="KW-0812">Transmembrane</keyword>
<dbReference type="Pfam" id="PF00571">
    <property type="entry name" value="CBS"/>
    <property type="match status" value="2"/>
</dbReference>
<dbReference type="SUPFAM" id="SSF158791">
    <property type="entry name" value="MgtE N-terminal domain-like"/>
    <property type="match status" value="1"/>
</dbReference>
<evidence type="ECO:0000256" key="4">
    <source>
        <dbReference type="ARBA" id="ARBA00022692"/>
    </source>
</evidence>
<feature type="transmembrane region" description="Helical" evidence="9">
    <location>
        <begin position="361"/>
        <end position="381"/>
    </location>
</feature>
<keyword evidence="9" id="KW-0479">Metal-binding</keyword>
<dbReference type="InterPro" id="IPR036739">
    <property type="entry name" value="SLC41_membr_dom_sf"/>
</dbReference>
<evidence type="ECO:0000256" key="9">
    <source>
        <dbReference type="RuleBase" id="RU362011"/>
    </source>
</evidence>
<sequence length="451" mass="49777">MSVDLSKDFLQQLELDISQRHLSEYEELLKEGHPADLAEIIEKIDFDLALILYENLSDEIGAEVLMELDDDLRAKILADYTGKEIAQELIDNLDSDDAADLINELDEVQRREVLENIEDQKQAMDIARLLVYPEGTAGSLMGTEMIKVKDHWNVLECVREMRKQAEEVERVHAIYVVNGQNKLLGTLSLKKLLTTPTRTPISEVYSHKVQYVEVNTEAEEVANTMQKYDLVVMPVVDPLGHLVGRITIDDVVDLIRDEAKEDYNLASGLTDEVEADDTLWSITRARLPWLLIGLFGGLLAASVIGRYESDIDIIPKMAFFIPLIAAMGGNVGVQSSAIIVQGLASQSLADNTTLNRLVKELGVALVNGLILSILVIGASLFLGYGMKLALTVSVALFSVIVVAALIGTFVPLVLNKYKIDPALATGPFITTLNDIIGLFLYFQIGRLILGL</sequence>
<keyword evidence="3 9" id="KW-0813">Transport</keyword>
<name>A0A7H0VFC4_9FLAO</name>
<dbReference type="Gene3D" id="3.10.580.10">
    <property type="entry name" value="CBS-domain"/>
    <property type="match status" value="1"/>
</dbReference>
<dbReference type="AlphaFoldDB" id="A0A7H0VFC4"/>
<dbReference type="SUPFAM" id="SSF54631">
    <property type="entry name" value="CBS-domain pair"/>
    <property type="match status" value="1"/>
</dbReference>
<dbReference type="InterPro" id="IPR006669">
    <property type="entry name" value="MgtE_transporter"/>
</dbReference>
<dbReference type="InterPro" id="IPR046342">
    <property type="entry name" value="CBS_dom_sf"/>
</dbReference>
<evidence type="ECO:0000256" key="7">
    <source>
        <dbReference type="ARBA" id="ARBA00023136"/>
    </source>
</evidence>
<gene>
    <name evidence="11" type="primary">mgtE</name>
    <name evidence="11" type="ORF">H4K34_00865</name>
</gene>
<accession>A0A7H0VFC4</accession>
<dbReference type="SMART" id="SM00924">
    <property type="entry name" value="MgtE_N"/>
    <property type="match status" value="1"/>
</dbReference>
<keyword evidence="6 9" id="KW-1133">Transmembrane helix</keyword>
<dbReference type="InterPro" id="IPR006667">
    <property type="entry name" value="SLC41_membr_dom"/>
</dbReference>
<keyword evidence="9" id="KW-1003">Cell membrane</keyword>
<evidence type="ECO:0000259" key="10">
    <source>
        <dbReference type="PROSITE" id="PS51371"/>
    </source>
</evidence>
<dbReference type="PROSITE" id="PS51371">
    <property type="entry name" value="CBS"/>
    <property type="match status" value="2"/>
</dbReference>
<evidence type="ECO:0000256" key="1">
    <source>
        <dbReference type="ARBA" id="ARBA00004141"/>
    </source>
</evidence>
<evidence type="ECO:0000313" key="12">
    <source>
        <dbReference type="Proteomes" id="UP000516305"/>
    </source>
</evidence>
<dbReference type="InterPro" id="IPR000644">
    <property type="entry name" value="CBS_dom"/>
</dbReference>
<dbReference type="Pfam" id="PF03448">
    <property type="entry name" value="MgtE_N"/>
    <property type="match status" value="1"/>
</dbReference>
<dbReference type="PANTHER" id="PTHR43773:SF1">
    <property type="entry name" value="MAGNESIUM TRANSPORTER MGTE"/>
    <property type="match status" value="1"/>
</dbReference>
<feature type="domain" description="CBS" evidence="10">
    <location>
        <begin position="141"/>
        <end position="203"/>
    </location>
</feature>
<dbReference type="NCBIfam" id="TIGR00400">
    <property type="entry name" value="mgtE"/>
    <property type="match status" value="1"/>
</dbReference>
<keyword evidence="8" id="KW-0129">CBS domain</keyword>
<proteinExistence type="inferred from homology"/>
<keyword evidence="12" id="KW-1185">Reference proteome</keyword>
<keyword evidence="5 9" id="KW-0460">Magnesium</keyword>
<dbReference type="Gene3D" id="1.25.60.10">
    <property type="entry name" value="MgtE N-terminal domain-like"/>
    <property type="match status" value="1"/>
</dbReference>
<dbReference type="InterPro" id="IPR038076">
    <property type="entry name" value="MgtE_N_sf"/>
</dbReference>
<comment type="similarity">
    <text evidence="2 9">Belongs to the SLC41A transporter family.</text>
</comment>
<keyword evidence="7 9" id="KW-0472">Membrane</keyword>
<dbReference type="InterPro" id="IPR006668">
    <property type="entry name" value="Mg_transptr_MgtE_intracell_dom"/>
</dbReference>
<evidence type="ECO:0000256" key="8">
    <source>
        <dbReference type="PROSITE-ProRule" id="PRU00703"/>
    </source>
</evidence>
<comment type="function">
    <text evidence="9">Acts as a magnesium transporter.</text>
</comment>
<dbReference type="Pfam" id="PF01769">
    <property type="entry name" value="MgtE"/>
    <property type="match status" value="1"/>
</dbReference>
<dbReference type="KEGG" id="chyd:H4K34_00865"/>
<dbReference type="RefSeq" id="WP_210758949.1">
    <property type="nucleotide sequence ID" value="NZ_CP060139.1"/>
</dbReference>
<feature type="transmembrane region" description="Helical" evidence="9">
    <location>
        <begin position="319"/>
        <end position="341"/>
    </location>
</feature>
<evidence type="ECO:0000256" key="5">
    <source>
        <dbReference type="ARBA" id="ARBA00022842"/>
    </source>
</evidence>
<dbReference type="GO" id="GO:0046872">
    <property type="term" value="F:metal ion binding"/>
    <property type="evidence" value="ECO:0007669"/>
    <property type="project" value="UniProtKB-KW"/>
</dbReference>
<organism evidence="11 12">
    <name type="scientific">Croceimicrobium hydrocarbonivorans</name>
    <dbReference type="NCBI Taxonomy" id="2761580"/>
    <lineage>
        <taxon>Bacteria</taxon>
        <taxon>Pseudomonadati</taxon>
        <taxon>Bacteroidota</taxon>
        <taxon>Flavobacteriia</taxon>
        <taxon>Flavobacteriales</taxon>
        <taxon>Owenweeksiaceae</taxon>
        <taxon>Croceimicrobium</taxon>
    </lineage>
</organism>
<feature type="transmembrane region" description="Helical" evidence="9">
    <location>
        <begin position="388"/>
        <end position="410"/>
    </location>
</feature>
<dbReference type="Gene3D" id="1.10.357.20">
    <property type="entry name" value="SLC41 divalent cation transporters, integral membrane domain"/>
    <property type="match status" value="1"/>
</dbReference>
<evidence type="ECO:0000256" key="2">
    <source>
        <dbReference type="ARBA" id="ARBA00009749"/>
    </source>
</evidence>
<dbReference type="SMART" id="SM00116">
    <property type="entry name" value="CBS"/>
    <property type="match status" value="2"/>
</dbReference>
<dbReference type="EMBL" id="CP060139">
    <property type="protein sequence ID" value="QNR24422.1"/>
    <property type="molecule type" value="Genomic_DNA"/>
</dbReference>
<dbReference type="PANTHER" id="PTHR43773">
    <property type="entry name" value="MAGNESIUM TRANSPORTER MGTE"/>
    <property type="match status" value="1"/>
</dbReference>
<dbReference type="GO" id="GO:0015095">
    <property type="term" value="F:magnesium ion transmembrane transporter activity"/>
    <property type="evidence" value="ECO:0007669"/>
    <property type="project" value="UniProtKB-UniRule"/>
</dbReference>
<comment type="subunit">
    <text evidence="9">Homodimer.</text>
</comment>
<protein>
    <recommendedName>
        <fullName evidence="9">Magnesium transporter MgtE</fullName>
    </recommendedName>
</protein>
<comment type="subcellular location">
    <subcellularLocation>
        <location evidence="9">Cell membrane</location>
        <topology evidence="9">Multi-pass membrane protein</topology>
    </subcellularLocation>
    <subcellularLocation>
        <location evidence="1">Membrane</location>
        <topology evidence="1">Multi-pass membrane protein</topology>
    </subcellularLocation>
</comment>